<keyword evidence="10" id="KW-0998">Cell outer membrane</keyword>
<dbReference type="RefSeq" id="WP_126126753.1">
    <property type="nucleotide sequence ID" value="NZ_CP034464.1"/>
</dbReference>
<keyword evidence="5" id="KW-0812">Transmembrane</keyword>
<dbReference type="EMBL" id="CP034464">
    <property type="protein sequence ID" value="AZP11365.1"/>
    <property type="molecule type" value="Genomic_DNA"/>
</dbReference>
<dbReference type="GO" id="GO:0006811">
    <property type="term" value="P:monoatomic ion transport"/>
    <property type="evidence" value="ECO:0007669"/>
    <property type="project" value="UniProtKB-KW"/>
</dbReference>
<keyword evidence="8" id="KW-0626">Porin</keyword>
<evidence type="ECO:0000256" key="5">
    <source>
        <dbReference type="ARBA" id="ARBA00022692"/>
    </source>
</evidence>
<feature type="signal peptide" evidence="11">
    <location>
        <begin position="1"/>
        <end position="20"/>
    </location>
</feature>
<sequence length="380" mass="38588">MKKTLIAFAVLGAFAANASAQSSVTIYGIIDAATVYTTNQSANGGSKMSMESGQMAVSRWGFKGTEDLGGGLKANFNFEGTLVNDTGAAGVSYGGDGKIDPKTGLFSAVGTTPTLFDRNATVGLSGDFGTVNFGRQNMLGVDSLSLADPLSAAHAASNPNVVYSAMNSGALFGGFGANGGGTALRQNNSIKYLTPMVSGFGGAAMYAFGEQAGNTSANTYAGLAGYFTDGSSGVAFAYAKMKDATANSTLTLLGGGGKLKLDAVALKLTYVENKVDGGLLNNRKIAVVGAGVDFALSPVTTLTAAYYDTKLSGLGSGKADQYIAMGKYALSKRSTIYASFTYVKAGSVALGDTLMSGGLIPNGANQDKAYRTAVGINHSF</sequence>
<comment type="subunit">
    <text evidence="2">Homotrimer.</text>
</comment>
<dbReference type="PANTHER" id="PTHR34501:SF9">
    <property type="entry name" value="MAJOR OUTER MEMBRANE PROTEIN P.IA"/>
    <property type="match status" value="1"/>
</dbReference>
<dbReference type="OrthoDB" id="6975458at2"/>
<evidence type="ECO:0000256" key="11">
    <source>
        <dbReference type="SAM" id="SignalP"/>
    </source>
</evidence>
<evidence type="ECO:0000256" key="7">
    <source>
        <dbReference type="ARBA" id="ARBA00023065"/>
    </source>
</evidence>
<evidence type="ECO:0000256" key="10">
    <source>
        <dbReference type="ARBA" id="ARBA00023237"/>
    </source>
</evidence>
<dbReference type="GO" id="GO:0009279">
    <property type="term" value="C:cell outer membrane"/>
    <property type="evidence" value="ECO:0007669"/>
    <property type="project" value="UniProtKB-SubCell"/>
</dbReference>
<accession>A0A3S9HGX8</accession>
<dbReference type="Pfam" id="PF13609">
    <property type="entry name" value="Porin_4"/>
    <property type="match status" value="1"/>
</dbReference>
<protein>
    <submittedName>
        <fullName evidence="13">Porin</fullName>
    </submittedName>
</protein>
<gene>
    <name evidence="13" type="ORF">EJN92_04715</name>
</gene>
<feature type="chain" id="PRO_5019396449" evidence="11">
    <location>
        <begin position="21"/>
        <end position="380"/>
    </location>
</feature>
<dbReference type="InterPro" id="IPR050298">
    <property type="entry name" value="Gram-neg_bact_OMP"/>
</dbReference>
<evidence type="ECO:0000313" key="14">
    <source>
        <dbReference type="Proteomes" id="UP000275663"/>
    </source>
</evidence>
<dbReference type="GO" id="GO:0046930">
    <property type="term" value="C:pore complex"/>
    <property type="evidence" value="ECO:0007669"/>
    <property type="project" value="UniProtKB-KW"/>
</dbReference>
<reference evidence="13 14" key="1">
    <citation type="journal article" date="2011" name="Int. J. Syst. Evol. Microbiol.">
        <title>Description of Undibacterium oligocarboniphilum sp. nov., isolated from purified water, and Undibacterium pigrum strain CCUG 49012 as the type strain of Undibacterium parvum sp. nov., and emended descriptions of the genus Undibacterium and the species Undibacterium pigrum.</title>
        <authorList>
            <person name="Eder W."/>
            <person name="Wanner G."/>
            <person name="Ludwig W."/>
            <person name="Busse H.J."/>
            <person name="Ziemke-Kageler F."/>
            <person name="Lang E."/>
        </authorList>
    </citation>
    <scope>NUCLEOTIDE SEQUENCE [LARGE SCALE GENOMIC DNA]</scope>
    <source>
        <strain evidence="13 14">DSM 23061</strain>
    </source>
</reference>
<name>A0A3S9HGX8_9BURK</name>
<evidence type="ECO:0000256" key="8">
    <source>
        <dbReference type="ARBA" id="ARBA00023114"/>
    </source>
</evidence>
<evidence type="ECO:0000256" key="4">
    <source>
        <dbReference type="ARBA" id="ARBA00022452"/>
    </source>
</evidence>
<dbReference type="KEGG" id="upv:EJN92_04715"/>
<dbReference type="GO" id="GO:0015288">
    <property type="term" value="F:porin activity"/>
    <property type="evidence" value="ECO:0007669"/>
    <property type="project" value="UniProtKB-KW"/>
</dbReference>
<evidence type="ECO:0000256" key="6">
    <source>
        <dbReference type="ARBA" id="ARBA00022729"/>
    </source>
</evidence>
<dbReference type="InterPro" id="IPR023614">
    <property type="entry name" value="Porin_dom_sf"/>
</dbReference>
<dbReference type="Gene3D" id="2.40.160.10">
    <property type="entry name" value="Porin"/>
    <property type="match status" value="1"/>
</dbReference>
<keyword evidence="9" id="KW-0472">Membrane</keyword>
<keyword evidence="6 11" id="KW-0732">Signal</keyword>
<dbReference type="AlphaFoldDB" id="A0A3S9HGX8"/>
<evidence type="ECO:0000256" key="2">
    <source>
        <dbReference type="ARBA" id="ARBA00011233"/>
    </source>
</evidence>
<keyword evidence="7" id="KW-0406">Ion transport</keyword>
<keyword evidence="14" id="KW-1185">Reference proteome</keyword>
<evidence type="ECO:0000313" key="13">
    <source>
        <dbReference type="EMBL" id="AZP11365.1"/>
    </source>
</evidence>
<comment type="subcellular location">
    <subcellularLocation>
        <location evidence="1">Cell outer membrane</location>
        <topology evidence="1">Multi-pass membrane protein</topology>
    </subcellularLocation>
</comment>
<keyword evidence="3" id="KW-0813">Transport</keyword>
<evidence type="ECO:0000256" key="9">
    <source>
        <dbReference type="ARBA" id="ARBA00023136"/>
    </source>
</evidence>
<dbReference type="CDD" id="cd00342">
    <property type="entry name" value="gram_neg_porins"/>
    <property type="match status" value="1"/>
</dbReference>
<evidence type="ECO:0000259" key="12">
    <source>
        <dbReference type="Pfam" id="PF13609"/>
    </source>
</evidence>
<proteinExistence type="predicted"/>
<dbReference type="SUPFAM" id="SSF56935">
    <property type="entry name" value="Porins"/>
    <property type="match status" value="1"/>
</dbReference>
<evidence type="ECO:0000256" key="3">
    <source>
        <dbReference type="ARBA" id="ARBA00022448"/>
    </source>
</evidence>
<organism evidence="13 14">
    <name type="scientific">Undibacterium parvum</name>
    <dbReference type="NCBI Taxonomy" id="401471"/>
    <lineage>
        <taxon>Bacteria</taxon>
        <taxon>Pseudomonadati</taxon>
        <taxon>Pseudomonadota</taxon>
        <taxon>Betaproteobacteria</taxon>
        <taxon>Burkholderiales</taxon>
        <taxon>Oxalobacteraceae</taxon>
        <taxon>Undibacterium</taxon>
    </lineage>
</organism>
<dbReference type="PANTHER" id="PTHR34501">
    <property type="entry name" value="PROTEIN YDDL-RELATED"/>
    <property type="match status" value="1"/>
</dbReference>
<dbReference type="Proteomes" id="UP000275663">
    <property type="component" value="Chromosome"/>
</dbReference>
<keyword evidence="4" id="KW-1134">Transmembrane beta strand</keyword>
<feature type="domain" description="Porin" evidence="12">
    <location>
        <begin position="7"/>
        <end position="344"/>
    </location>
</feature>
<dbReference type="InterPro" id="IPR033900">
    <property type="entry name" value="Gram_neg_porin_domain"/>
</dbReference>
<evidence type="ECO:0000256" key="1">
    <source>
        <dbReference type="ARBA" id="ARBA00004571"/>
    </source>
</evidence>